<dbReference type="EMBL" id="KZ305078">
    <property type="protein sequence ID" value="PIA29260.1"/>
    <property type="molecule type" value="Genomic_DNA"/>
</dbReference>
<dbReference type="OrthoDB" id="20554at2759"/>
<dbReference type="Proteomes" id="UP000230069">
    <property type="component" value="Unassembled WGS sequence"/>
</dbReference>
<keyword evidence="2" id="KW-1185">Reference proteome</keyword>
<dbReference type="GO" id="GO:1900034">
    <property type="term" value="P:regulation of cellular response to heat"/>
    <property type="evidence" value="ECO:0007669"/>
    <property type="project" value="InterPro"/>
</dbReference>
<accession>A0A2G5CDB1</accession>
<dbReference type="PANTHER" id="PTHR33704">
    <property type="entry name" value="PROTEIN HEAT INTOLERANT 4-RELATED"/>
    <property type="match status" value="1"/>
</dbReference>
<reference evidence="1 2" key="1">
    <citation type="submission" date="2017-09" db="EMBL/GenBank/DDBJ databases">
        <title>WGS assembly of Aquilegia coerulea Goldsmith.</title>
        <authorList>
            <person name="Hodges S."/>
            <person name="Kramer E."/>
            <person name="Nordborg M."/>
            <person name="Tomkins J."/>
            <person name="Borevitz J."/>
            <person name="Derieg N."/>
            <person name="Yan J."/>
            <person name="Mihaltcheva S."/>
            <person name="Hayes R.D."/>
            <person name="Rokhsar D."/>
        </authorList>
    </citation>
    <scope>NUCLEOTIDE SEQUENCE [LARGE SCALE GENOMIC DNA]</scope>
    <source>
        <strain evidence="2">cv. Goldsmith</strain>
    </source>
</reference>
<evidence type="ECO:0000313" key="1">
    <source>
        <dbReference type="EMBL" id="PIA29260.1"/>
    </source>
</evidence>
<gene>
    <name evidence="1" type="ORF">AQUCO_06100044v1</name>
</gene>
<dbReference type="PANTHER" id="PTHR33704:SF1">
    <property type="entry name" value="PROTEIN HEAT INTOLERANT 4-RELATED"/>
    <property type="match status" value="1"/>
</dbReference>
<dbReference type="InterPro" id="IPR039313">
    <property type="entry name" value="HIT4"/>
</dbReference>
<dbReference type="InParanoid" id="A0A2G5CDB1"/>
<proteinExistence type="predicted"/>
<dbReference type="AlphaFoldDB" id="A0A2G5CDB1"/>
<sequence>MEYIWKDLFVFGSEVKTVSDAVHLYNWNFSNLKNAFEEGGVLHGKKNVYLFASFEPKLVEINGRFEIVYPPVIVAVVSLTPPSDKIAKFCATDSIDIYLMEEMNMDWVPFIPPAYNNNQGSKSTFHIFMLRCTQPRGELMHPNVEQAKRSEYWLPYLNGPVWKEIEKDTVIDIHYPADPAVVCKFDLEHDDLEEFVDAKLKNGVICVNQKDTFKDFIKKNVIKSKEANQEAKKELTEKYDSAYKGMWFYKFYPVRTPDTPNVSNFKAGFINSCYPSADEVF</sequence>
<evidence type="ECO:0000313" key="2">
    <source>
        <dbReference type="Proteomes" id="UP000230069"/>
    </source>
</evidence>
<protein>
    <submittedName>
        <fullName evidence="1">Uncharacterized protein</fullName>
    </submittedName>
</protein>
<organism evidence="1 2">
    <name type="scientific">Aquilegia coerulea</name>
    <name type="common">Rocky mountain columbine</name>
    <dbReference type="NCBI Taxonomy" id="218851"/>
    <lineage>
        <taxon>Eukaryota</taxon>
        <taxon>Viridiplantae</taxon>
        <taxon>Streptophyta</taxon>
        <taxon>Embryophyta</taxon>
        <taxon>Tracheophyta</taxon>
        <taxon>Spermatophyta</taxon>
        <taxon>Magnoliopsida</taxon>
        <taxon>Ranunculales</taxon>
        <taxon>Ranunculaceae</taxon>
        <taxon>Thalictroideae</taxon>
        <taxon>Aquilegia</taxon>
    </lineage>
</organism>
<name>A0A2G5CDB1_AQUCA</name>